<dbReference type="InterPro" id="IPR019734">
    <property type="entry name" value="TPR_rpt"/>
</dbReference>
<dbReference type="EMBL" id="HBHX01024725">
    <property type="protein sequence ID" value="CAE0113096.1"/>
    <property type="molecule type" value="Transcribed_RNA"/>
</dbReference>
<gene>
    <name evidence="2" type="ORF">HERI1096_LOCUS13756</name>
</gene>
<protein>
    <submittedName>
        <fullName evidence="2">Uncharacterized protein</fullName>
    </submittedName>
</protein>
<sequence length="338" mass="36262">MTTAGARSALAYNDLAAVVSAMGDQQRALMAYEAALEILPQDEMARTNLAKLPVSPRYRAAATEESEVLAHRAAAVAMAVAAVRRGKRSLADLGLMSAKDLRTRKEGAIAAHQLAFKLHRVVRFLRRLETEQADDSSSGGLSLSSSRATEMPDVLSRFTKADGTMDIGAFAWGGVWYHTFAAAFTHHDCRAALQAASRNGGSTVVLGSSIGFEAYFAALTFGLPTVGVELLCGLVDLSNELRDAHAIPPQLNRFECANALTFSLPQGTALVYVDDTAWDAPTIDELGRRLVQHLPAGVVVIHNTEHGYTDPTAYRKLQAVSVGTSWNPAHTVHVHITV</sequence>
<dbReference type="PROSITE" id="PS50005">
    <property type="entry name" value="TPR"/>
    <property type="match status" value="1"/>
</dbReference>
<dbReference type="SMART" id="SM00028">
    <property type="entry name" value="TPR"/>
    <property type="match status" value="1"/>
</dbReference>
<dbReference type="Gene3D" id="1.25.40.10">
    <property type="entry name" value="Tetratricopeptide repeat domain"/>
    <property type="match status" value="1"/>
</dbReference>
<proteinExistence type="predicted"/>
<accession>A0A7S3ATP5</accession>
<reference evidence="2" key="1">
    <citation type="submission" date="2021-01" db="EMBL/GenBank/DDBJ databases">
        <authorList>
            <person name="Corre E."/>
            <person name="Pelletier E."/>
            <person name="Niang G."/>
            <person name="Scheremetjew M."/>
            <person name="Finn R."/>
            <person name="Kale V."/>
            <person name="Holt S."/>
            <person name="Cochrane G."/>
            <person name="Meng A."/>
            <person name="Brown T."/>
            <person name="Cohen L."/>
        </authorList>
    </citation>
    <scope>NUCLEOTIDE SEQUENCE</scope>
    <source>
        <strain evidence="2">CCMP281</strain>
    </source>
</reference>
<feature type="repeat" description="TPR" evidence="1">
    <location>
        <begin position="9"/>
        <end position="42"/>
    </location>
</feature>
<evidence type="ECO:0000256" key="1">
    <source>
        <dbReference type="PROSITE-ProRule" id="PRU00339"/>
    </source>
</evidence>
<dbReference type="AlphaFoldDB" id="A0A7S3ATP5"/>
<name>A0A7S3ATP5_9EUKA</name>
<keyword evidence="1" id="KW-0802">TPR repeat</keyword>
<dbReference type="SUPFAM" id="SSF48452">
    <property type="entry name" value="TPR-like"/>
    <property type="match status" value="1"/>
</dbReference>
<organism evidence="2">
    <name type="scientific">Haptolina ericina</name>
    <dbReference type="NCBI Taxonomy" id="156174"/>
    <lineage>
        <taxon>Eukaryota</taxon>
        <taxon>Haptista</taxon>
        <taxon>Haptophyta</taxon>
        <taxon>Prymnesiophyceae</taxon>
        <taxon>Prymnesiales</taxon>
        <taxon>Prymnesiaceae</taxon>
        <taxon>Haptolina</taxon>
    </lineage>
</organism>
<dbReference type="InterPro" id="IPR011990">
    <property type="entry name" value="TPR-like_helical_dom_sf"/>
</dbReference>
<evidence type="ECO:0000313" key="2">
    <source>
        <dbReference type="EMBL" id="CAE0113096.1"/>
    </source>
</evidence>